<keyword evidence="5 7" id="KW-1133">Transmembrane helix</keyword>
<evidence type="ECO:0000259" key="8">
    <source>
        <dbReference type="Pfam" id="PF02470"/>
    </source>
</evidence>
<evidence type="ECO:0000256" key="6">
    <source>
        <dbReference type="ARBA" id="ARBA00023136"/>
    </source>
</evidence>
<feature type="domain" description="Mce/MlaD" evidence="8">
    <location>
        <begin position="550"/>
        <end position="614"/>
    </location>
</feature>
<evidence type="ECO:0000256" key="1">
    <source>
        <dbReference type="ARBA" id="ARBA00004533"/>
    </source>
</evidence>
<dbReference type="EMBL" id="AE016827">
    <property type="protein sequence ID" value="AAU37424.1"/>
    <property type="molecule type" value="Genomic_DNA"/>
</dbReference>
<gene>
    <name evidence="9" type="primary">pqiB</name>
    <name evidence="9" type="ordered locus">MS0817</name>
</gene>
<comment type="subcellular location">
    <subcellularLocation>
        <location evidence="1">Cell inner membrane</location>
    </subcellularLocation>
</comment>
<dbReference type="STRING" id="221988.MS0817"/>
<dbReference type="InterPro" id="IPR003399">
    <property type="entry name" value="Mce/MlaD"/>
</dbReference>
<evidence type="ECO:0000256" key="3">
    <source>
        <dbReference type="ARBA" id="ARBA00022519"/>
    </source>
</evidence>
<feature type="transmembrane region" description="Helical" evidence="7">
    <location>
        <begin position="55"/>
        <end position="74"/>
    </location>
</feature>
<feature type="domain" description="Mce/MlaD" evidence="8">
    <location>
        <begin position="777"/>
        <end position="842"/>
    </location>
</feature>
<dbReference type="KEGG" id="msu:MS0817"/>
<dbReference type="HOGENOM" id="CLU_015836_0_0_6"/>
<dbReference type="Proteomes" id="UP000000607">
    <property type="component" value="Chromosome"/>
</dbReference>
<evidence type="ECO:0000256" key="2">
    <source>
        <dbReference type="ARBA" id="ARBA00022475"/>
    </source>
</evidence>
<accession>Q65UD6</accession>
<evidence type="ECO:0000313" key="9">
    <source>
        <dbReference type="EMBL" id="AAU37424.1"/>
    </source>
</evidence>
<organism evidence="9 10">
    <name type="scientific">Mannheimia succiniciproducens (strain KCTC 0769BP / MBEL55E)</name>
    <dbReference type="NCBI Taxonomy" id="221988"/>
    <lineage>
        <taxon>Bacteria</taxon>
        <taxon>Pseudomonadati</taxon>
        <taxon>Pseudomonadota</taxon>
        <taxon>Gammaproteobacteria</taxon>
        <taxon>Pasteurellales</taxon>
        <taxon>Pasteurellaceae</taxon>
        <taxon>Basfia</taxon>
    </lineage>
</organism>
<dbReference type="PANTHER" id="PTHR30462">
    <property type="entry name" value="INTERMEMBRANE TRANSPORT PROTEIN PQIB-RELATED"/>
    <property type="match status" value="1"/>
</dbReference>
<evidence type="ECO:0000313" key="10">
    <source>
        <dbReference type="Proteomes" id="UP000000607"/>
    </source>
</evidence>
<dbReference type="GO" id="GO:0005886">
    <property type="term" value="C:plasma membrane"/>
    <property type="evidence" value="ECO:0007669"/>
    <property type="project" value="UniProtKB-SubCell"/>
</dbReference>
<reference evidence="9 10" key="1">
    <citation type="journal article" date="2004" name="Nat. Biotechnol.">
        <title>The genome sequence of the capnophilic rumen bacterium Mannheimia succiniciproducens.</title>
        <authorList>
            <person name="Hong S.H."/>
            <person name="Kim J.S."/>
            <person name="Lee S.Y."/>
            <person name="In Y.H."/>
            <person name="Choi S.S."/>
            <person name="Rih J.-K."/>
            <person name="Kim C.H."/>
            <person name="Jeong H."/>
            <person name="Hur C.G."/>
            <person name="Kim J.J."/>
        </authorList>
    </citation>
    <scope>NUCLEOTIDE SEQUENCE [LARGE SCALE GENOMIC DNA]</scope>
    <source>
        <strain evidence="10">KCTC 0769BP / MBEL55E</strain>
    </source>
</reference>
<dbReference type="AlphaFoldDB" id="Q65UD6"/>
<keyword evidence="10" id="KW-1185">Reference proteome</keyword>
<keyword evidence="6 7" id="KW-0472">Membrane</keyword>
<protein>
    <submittedName>
        <fullName evidence="9">PqiB protein</fullName>
    </submittedName>
</protein>
<dbReference type="InterPro" id="IPR051800">
    <property type="entry name" value="PqiA-PqiB_transport"/>
</dbReference>
<feature type="domain" description="Mce/MlaD" evidence="8">
    <location>
        <begin position="663"/>
        <end position="753"/>
    </location>
</feature>
<dbReference type="Pfam" id="PF02470">
    <property type="entry name" value="MlaD"/>
    <property type="match status" value="5"/>
</dbReference>
<keyword evidence="3" id="KW-0997">Cell inner membrane</keyword>
<dbReference type="PANTHER" id="PTHR30462:SF0">
    <property type="entry name" value="INTERMEMBRANE TRANSPORT PROTEIN YEBT"/>
    <property type="match status" value="1"/>
</dbReference>
<evidence type="ECO:0000256" key="5">
    <source>
        <dbReference type="ARBA" id="ARBA00022989"/>
    </source>
</evidence>
<feature type="domain" description="Mce/MlaD" evidence="8">
    <location>
        <begin position="78"/>
        <end position="169"/>
    </location>
</feature>
<keyword evidence="2" id="KW-1003">Cell membrane</keyword>
<dbReference type="eggNOG" id="COG3008">
    <property type="taxonomic scope" value="Bacteria"/>
</dbReference>
<name>Q65UD6_MANSM</name>
<sequence length="909" mass="99985">MASPFSLRCFQPHSLIPVYFGIFMTNNQANNRVKINAENNVQAAKIKQDKRISPFWLLPIIALCIGALLFFQIIKEQGETIRITFTTGDGLVANKTQVRYQGLQIGIVKKVNFTDDLKKVEVQASIYPEAKNVLRENTKFWLVQPSASLAGISGLDTLISGNYISLQPGDGNYKDDFIAEETGPIAQVSDGDLLIHLLADDLGSISEGASVYYKKMPVGKIYDYRFTPDQKKVEIQVVIDKAYANLIKQDTRFWNISGINANVGPSGITVNMDSLNAIVQGAITFDSPDNSPKAKQDQQFTLYPTLQAAQRGIEVKITLQNQAGLKAGKTEVFYNNLQVGTLAKLDNEDITHAKISGTLLLDPNISNELRTNTNIILRTPKMNLATLEKLPDMLRGQFFEIIPGSGEPQREFQVYKESDLLLKQADTLVFTLTAPETYGIAEGQQIFYNNLPIGEIVKQTLNEQGVEYQAAIAGKYRHLIYGDSQFVAASNLDISLGIDGLRVEAASPDKWLQGGIRLIANKNKGSALSSYPIYKDLSSAEAGITSSTLTPTITLNAQNLPNIGKGSLVLYRQYEVGKVLDIRPLKNSFDVDVAIYPKYRHLLTKNSLFWVESASQVDITARGISIQTSPLGRVLKGAISFDNSGGNNNKTLYANELRAKSAGQVITLTADNATNLTKGMALRYMGLEVGQLESINLDQNKNQVVVKALMNPNYMNLVAKEGSEFRIISPQISAGGIENLDSLLQPYIDIDAGKGKYKTTFAIKNNNNTDNKYNNGFPIILEASDALNITTGSPIYYRGVEVGKINRMELNELGDRVLIHLLIANKYRHLVRKNSEFWISSGYSAGVGWSGIEVNTGTVQQLLKGGISFSTPSGTVIQPQAAANQRFLLQIKKPVEAKTWNSAVLPEQN</sequence>
<evidence type="ECO:0000256" key="4">
    <source>
        <dbReference type="ARBA" id="ARBA00022692"/>
    </source>
</evidence>
<proteinExistence type="predicted"/>
<evidence type="ECO:0000256" key="7">
    <source>
        <dbReference type="SAM" id="Phobius"/>
    </source>
</evidence>
<keyword evidence="4 7" id="KW-0812">Transmembrane</keyword>
<feature type="domain" description="Mce/MlaD" evidence="8">
    <location>
        <begin position="195"/>
        <end position="252"/>
    </location>
</feature>